<keyword evidence="2" id="KW-0812">Transmembrane</keyword>
<evidence type="ECO:0000256" key="1">
    <source>
        <dbReference type="SAM" id="MobiDB-lite"/>
    </source>
</evidence>
<name>A0A6A5G7R6_CAERE</name>
<reference evidence="3 4" key="1">
    <citation type="submission" date="2019-12" db="EMBL/GenBank/DDBJ databases">
        <title>Chromosome-level assembly of the Caenorhabditis remanei genome.</title>
        <authorList>
            <person name="Teterina A.A."/>
            <person name="Willis J.H."/>
            <person name="Phillips P.C."/>
        </authorList>
    </citation>
    <scope>NUCLEOTIDE SEQUENCE [LARGE SCALE GENOMIC DNA]</scope>
    <source>
        <strain evidence="3 4">PX506</strain>
        <tissue evidence="3">Whole organism</tissue>
    </source>
</reference>
<evidence type="ECO:0000313" key="3">
    <source>
        <dbReference type="EMBL" id="KAF1750783.1"/>
    </source>
</evidence>
<accession>A0A6A5G7R6</accession>
<dbReference type="RefSeq" id="XP_053580945.1">
    <property type="nucleotide sequence ID" value="XM_053732032.1"/>
</dbReference>
<dbReference type="KEGG" id="crq:GCK72_017334"/>
<comment type="caution">
    <text evidence="3">The sequence shown here is derived from an EMBL/GenBank/DDBJ whole genome shotgun (WGS) entry which is preliminary data.</text>
</comment>
<feature type="region of interest" description="Disordered" evidence="1">
    <location>
        <begin position="1"/>
        <end position="22"/>
    </location>
</feature>
<evidence type="ECO:0000256" key="2">
    <source>
        <dbReference type="SAM" id="Phobius"/>
    </source>
</evidence>
<dbReference type="Proteomes" id="UP000483820">
    <property type="component" value="Chromosome V"/>
</dbReference>
<proteinExistence type="predicted"/>
<feature type="transmembrane region" description="Helical" evidence="2">
    <location>
        <begin position="75"/>
        <end position="93"/>
    </location>
</feature>
<evidence type="ECO:0000313" key="4">
    <source>
        <dbReference type="Proteomes" id="UP000483820"/>
    </source>
</evidence>
<feature type="compositionally biased region" description="Basic residues" evidence="1">
    <location>
        <begin position="12"/>
        <end position="22"/>
    </location>
</feature>
<sequence>MKFRLQPLRLRPSPHPRPLHPHPRLQLRHEEALVQFWPSSLEKPRPHRSYRRTRFRPRLTRRSNPANKLNSLNRLFFMITLVFLLLAAARVGLDDDAGRPLGAAAAFPRPPFFFFPKSTSSSSDGAPSESDTYFVIFPRGPLRPLNNFPGISSSTSARTVLVSELA</sequence>
<dbReference type="AlphaFoldDB" id="A0A6A5G7R6"/>
<keyword evidence="2" id="KW-1133">Transmembrane helix</keyword>
<feature type="compositionally biased region" description="Low complexity" evidence="1">
    <location>
        <begin position="1"/>
        <end position="11"/>
    </location>
</feature>
<gene>
    <name evidence="3" type="ORF">GCK72_017334</name>
</gene>
<protein>
    <submittedName>
        <fullName evidence="3">Uncharacterized protein</fullName>
    </submittedName>
</protein>
<organism evidence="3 4">
    <name type="scientific">Caenorhabditis remanei</name>
    <name type="common">Caenorhabditis vulgaris</name>
    <dbReference type="NCBI Taxonomy" id="31234"/>
    <lineage>
        <taxon>Eukaryota</taxon>
        <taxon>Metazoa</taxon>
        <taxon>Ecdysozoa</taxon>
        <taxon>Nematoda</taxon>
        <taxon>Chromadorea</taxon>
        <taxon>Rhabditida</taxon>
        <taxon>Rhabditina</taxon>
        <taxon>Rhabditomorpha</taxon>
        <taxon>Rhabditoidea</taxon>
        <taxon>Rhabditidae</taxon>
        <taxon>Peloderinae</taxon>
        <taxon>Caenorhabditis</taxon>
    </lineage>
</organism>
<dbReference type="GeneID" id="78776535"/>
<dbReference type="CTD" id="78776535"/>
<dbReference type="EMBL" id="WUAV01000005">
    <property type="protein sequence ID" value="KAF1750783.1"/>
    <property type="molecule type" value="Genomic_DNA"/>
</dbReference>
<keyword evidence="2" id="KW-0472">Membrane</keyword>